<dbReference type="InterPro" id="IPR027417">
    <property type="entry name" value="P-loop_NTPase"/>
</dbReference>
<dbReference type="GO" id="GO:0005524">
    <property type="term" value="F:ATP binding"/>
    <property type="evidence" value="ECO:0007669"/>
    <property type="project" value="InterPro"/>
</dbReference>
<evidence type="ECO:0000313" key="3">
    <source>
        <dbReference type="Proteomes" id="UP001150538"/>
    </source>
</evidence>
<dbReference type="InterPro" id="IPR007694">
    <property type="entry name" value="DNA_helicase_DnaB-like_C"/>
</dbReference>
<keyword evidence="3" id="KW-1185">Reference proteome</keyword>
<protein>
    <recommendedName>
        <fullName evidence="1">SF4 helicase domain-containing protein</fullName>
    </recommendedName>
</protein>
<dbReference type="GO" id="GO:0006260">
    <property type="term" value="P:DNA replication"/>
    <property type="evidence" value="ECO:0007669"/>
    <property type="project" value="InterPro"/>
</dbReference>
<dbReference type="CDD" id="cd01029">
    <property type="entry name" value="TOPRIM_primases"/>
    <property type="match status" value="1"/>
</dbReference>
<name>A0A9W8DPI4_9FUNG</name>
<dbReference type="PROSITE" id="PS51199">
    <property type="entry name" value="SF4_HELICASE"/>
    <property type="match status" value="1"/>
</dbReference>
<dbReference type="OrthoDB" id="275278at2759"/>
<dbReference type="SUPFAM" id="SSF52540">
    <property type="entry name" value="P-loop containing nucleoside triphosphate hydrolases"/>
    <property type="match status" value="1"/>
</dbReference>
<gene>
    <name evidence="2" type="ORF">H4219_005328</name>
</gene>
<dbReference type="InterPro" id="IPR027032">
    <property type="entry name" value="Twinkle-like"/>
</dbReference>
<dbReference type="SUPFAM" id="SSF56731">
    <property type="entry name" value="DNA primase core"/>
    <property type="match status" value="1"/>
</dbReference>
<dbReference type="InterPro" id="IPR034154">
    <property type="entry name" value="TOPRIM_DnaG/twinkle"/>
</dbReference>
<accession>A0A9W8DPI4</accession>
<dbReference type="Gene3D" id="3.40.50.300">
    <property type="entry name" value="P-loop containing nucleotide triphosphate hydrolases"/>
    <property type="match status" value="1"/>
</dbReference>
<dbReference type="CDD" id="cd01122">
    <property type="entry name" value="Twinkle_C"/>
    <property type="match status" value="1"/>
</dbReference>
<dbReference type="AlphaFoldDB" id="A0A9W8DPI4"/>
<evidence type="ECO:0000259" key="1">
    <source>
        <dbReference type="PROSITE" id="PS51199"/>
    </source>
</evidence>
<evidence type="ECO:0000313" key="2">
    <source>
        <dbReference type="EMBL" id="KAJ1913144.1"/>
    </source>
</evidence>
<dbReference type="Pfam" id="PF13481">
    <property type="entry name" value="AAA_25"/>
    <property type="match status" value="1"/>
</dbReference>
<dbReference type="GO" id="GO:0003697">
    <property type="term" value="F:single-stranded DNA binding"/>
    <property type="evidence" value="ECO:0007669"/>
    <property type="project" value="InterPro"/>
</dbReference>
<dbReference type="Proteomes" id="UP001150538">
    <property type="component" value="Unassembled WGS sequence"/>
</dbReference>
<organism evidence="2 3">
    <name type="scientific">Mycoemilia scoparia</name>
    <dbReference type="NCBI Taxonomy" id="417184"/>
    <lineage>
        <taxon>Eukaryota</taxon>
        <taxon>Fungi</taxon>
        <taxon>Fungi incertae sedis</taxon>
        <taxon>Zoopagomycota</taxon>
        <taxon>Kickxellomycotina</taxon>
        <taxon>Kickxellomycetes</taxon>
        <taxon>Kickxellales</taxon>
        <taxon>Kickxellaceae</taxon>
        <taxon>Mycoemilia</taxon>
    </lineage>
</organism>
<dbReference type="EMBL" id="JANBPU010000283">
    <property type="protein sequence ID" value="KAJ1913144.1"/>
    <property type="molecule type" value="Genomic_DNA"/>
</dbReference>
<dbReference type="PANTHER" id="PTHR12873:SF0">
    <property type="entry name" value="TWINKLE MTDNA HELICASE"/>
    <property type="match status" value="1"/>
</dbReference>
<dbReference type="GO" id="GO:0043139">
    <property type="term" value="F:5'-3' DNA helicase activity"/>
    <property type="evidence" value="ECO:0007669"/>
    <property type="project" value="InterPro"/>
</dbReference>
<dbReference type="Gene3D" id="3.40.1360.10">
    <property type="match status" value="1"/>
</dbReference>
<feature type="domain" description="SF4 helicase" evidence="1">
    <location>
        <begin position="275"/>
        <end position="526"/>
    </location>
</feature>
<proteinExistence type="predicted"/>
<comment type="caution">
    <text evidence="2">The sequence shown here is derived from an EMBL/GenBank/DDBJ whole genome shotgun (WGS) entry which is preliminary data.</text>
</comment>
<dbReference type="PANTHER" id="PTHR12873">
    <property type="entry name" value="T7-LIKE MITOCHONDRIAL DNA HELICASE"/>
    <property type="match status" value="1"/>
</dbReference>
<sequence>MPHNISNKIIEKLVQNLQSHNDIMAQLCGTRKGQLGLKPEVLRAYLVGLAHISPSHTGTLELSKATEPGGSLEKYLVFPRTSLAQTPLEHFQQQQKGHLRENDNIFGAVRVKAIPLKDSGDEIYEPTTEITPGLFGFHMASPDCTQIILAGREMDALAAYQQTGIPAVSLPGGSYQLPLNAIGALDRFEKIYIWLDDNCQGHDAAEKMAKKLGIDRCLIVRPTMHKANRPMNASEALITKASFQELLDDAKPVRHEQIMDFSSLRDAVFYEVMNPDQVKGVQSVCFPGFNQTLKGLRPGELTVLTGPTGVGKTTVLSQLSLDFCQSGVSTLWGSFEVPNVRLVSRMINQFAKKDLTGNAKGFEEWGQKFERLPMYFLKFHGSTQPSTVLETMKHAVYAYDVKHVIIDNLQFMMSMQGRGMDKYDAQDQAIATFRQFATNEQVHVTVVVHARKEQQSQGPLDINSVFGSAKITQEADNVIAIQRYGKTDNRTRYFEVLKNRFDGTLGKVYYRYDPKTISISQIEAPRKSSSRDIEIYKSADSLK</sequence>
<reference evidence="2" key="1">
    <citation type="submission" date="2022-07" db="EMBL/GenBank/DDBJ databases">
        <title>Phylogenomic reconstructions and comparative analyses of Kickxellomycotina fungi.</title>
        <authorList>
            <person name="Reynolds N.K."/>
            <person name="Stajich J.E."/>
            <person name="Barry K."/>
            <person name="Grigoriev I.V."/>
            <person name="Crous P."/>
            <person name="Smith M.E."/>
        </authorList>
    </citation>
    <scope>NUCLEOTIDE SEQUENCE</scope>
    <source>
        <strain evidence="2">NBRC 100468</strain>
    </source>
</reference>
<dbReference type="Pfam" id="PF13155">
    <property type="entry name" value="Toprim_2"/>
    <property type="match status" value="1"/>
</dbReference>